<gene>
    <name evidence="1" type="ORF">POCTA_138.1.T0500282</name>
</gene>
<accession>A0A8S1UW25</accession>
<keyword evidence="2" id="KW-1185">Reference proteome</keyword>
<reference evidence="1" key="1">
    <citation type="submission" date="2021-01" db="EMBL/GenBank/DDBJ databases">
        <authorList>
            <consortium name="Genoscope - CEA"/>
            <person name="William W."/>
        </authorList>
    </citation>
    <scope>NUCLEOTIDE SEQUENCE</scope>
</reference>
<evidence type="ECO:0000313" key="1">
    <source>
        <dbReference type="EMBL" id="CAD8167799.1"/>
    </source>
</evidence>
<dbReference type="EMBL" id="CAJJDP010000050">
    <property type="protein sequence ID" value="CAD8167799.1"/>
    <property type="molecule type" value="Genomic_DNA"/>
</dbReference>
<dbReference type="AlphaFoldDB" id="A0A8S1UW25"/>
<sequence>MKLVKNQLQRYQQPEQLILVNSSQPLSKDQIMKNQFQILVIQFSAIKKNNSKIQKSSKQHLRIFYFQKEIENKFEHLKQHNQLDIQESLNILQEENQNQKLNYYYNQFWSTQKEIKNNQFQNKNQKNSQIHRSKFIASWGYSNKQFINFKNILQKLIILTIK</sequence>
<evidence type="ECO:0000313" key="2">
    <source>
        <dbReference type="Proteomes" id="UP000683925"/>
    </source>
</evidence>
<proteinExistence type="predicted"/>
<organism evidence="1 2">
    <name type="scientific">Paramecium octaurelia</name>
    <dbReference type="NCBI Taxonomy" id="43137"/>
    <lineage>
        <taxon>Eukaryota</taxon>
        <taxon>Sar</taxon>
        <taxon>Alveolata</taxon>
        <taxon>Ciliophora</taxon>
        <taxon>Intramacronucleata</taxon>
        <taxon>Oligohymenophorea</taxon>
        <taxon>Peniculida</taxon>
        <taxon>Parameciidae</taxon>
        <taxon>Paramecium</taxon>
    </lineage>
</organism>
<dbReference type="Proteomes" id="UP000683925">
    <property type="component" value="Unassembled WGS sequence"/>
</dbReference>
<name>A0A8S1UW25_PAROT</name>
<comment type="caution">
    <text evidence="1">The sequence shown here is derived from an EMBL/GenBank/DDBJ whole genome shotgun (WGS) entry which is preliminary data.</text>
</comment>
<protein>
    <submittedName>
        <fullName evidence="1">Uncharacterized protein</fullName>
    </submittedName>
</protein>